<reference evidence="1 2" key="1">
    <citation type="submission" date="2018-11" db="EMBL/GenBank/DDBJ databases">
        <authorList>
            <consortium name="Pathogen Informatics"/>
        </authorList>
    </citation>
    <scope>NUCLEOTIDE SEQUENCE [LARGE SCALE GENOMIC DNA]</scope>
    <source>
        <strain evidence="1 2">Zambia</strain>
    </source>
</reference>
<keyword evidence="2" id="KW-1185">Reference proteome</keyword>
<proteinExistence type="predicted"/>
<protein>
    <submittedName>
        <fullName evidence="1">Uncharacterized protein</fullName>
    </submittedName>
</protein>
<evidence type="ECO:0000313" key="2">
    <source>
        <dbReference type="Proteomes" id="UP000277204"/>
    </source>
</evidence>
<gene>
    <name evidence="1" type="ORF">SMRZ_LOCUS22981</name>
</gene>
<dbReference type="Proteomes" id="UP000277204">
    <property type="component" value="Unassembled WGS sequence"/>
</dbReference>
<sequence>MTDVFRVKTSVRQACLLFLLVVDWIIKTSTSQGKHRIQWTAWIQTDDLNCQTTKSQSSIRISRQFYCTELRLGELLQLSSRKYKYL</sequence>
<evidence type="ECO:0000313" key="1">
    <source>
        <dbReference type="EMBL" id="VDP45409.1"/>
    </source>
</evidence>
<dbReference type="AlphaFoldDB" id="A0A3P8HG71"/>
<accession>A0A3P8HG71</accession>
<dbReference type="EMBL" id="UZAI01019446">
    <property type="protein sequence ID" value="VDP45409.1"/>
    <property type="molecule type" value="Genomic_DNA"/>
</dbReference>
<organism evidence="1 2">
    <name type="scientific">Schistosoma margrebowiei</name>
    <dbReference type="NCBI Taxonomy" id="48269"/>
    <lineage>
        <taxon>Eukaryota</taxon>
        <taxon>Metazoa</taxon>
        <taxon>Spiralia</taxon>
        <taxon>Lophotrochozoa</taxon>
        <taxon>Platyhelminthes</taxon>
        <taxon>Trematoda</taxon>
        <taxon>Digenea</taxon>
        <taxon>Strigeidida</taxon>
        <taxon>Schistosomatoidea</taxon>
        <taxon>Schistosomatidae</taxon>
        <taxon>Schistosoma</taxon>
    </lineage>
</organism>
<name>A0A3P8HG71_9TREM</name>